<reference evidence="1" key="1">
    <citation type="submission" date="2020-03" db="EMBL/GenBank/DDBJ databases">
        <authorList>
            <person name="Weist P."/>
        </authorList>
    </citation>
    <scope>NUCLEOTIDE SEQUENCE</scope>
</reference>
<proteinExistence type="predicted"/>
<name>A0A9N7VZ84_PLEPL</name>
<dbReference type="AlphaFoldDB" id="A0A9N7VZ84"/>
<evidence type="ECO:0000313" key="2">
    <source>
        <dbReference type="Proteomes" id="UP001153269"/>
    </source>
</evidence>
<evidence type="ECO:0000313" key="1">
    <source>
        <dbReference type="EMBL" id="CAB1461031.1"/>
    </source>
</evidence>
<dbReference type="Proteomes" id="UP001153269">
    <property type="component" value="Unassembled WGS sequence"/>
</dbReference>
<protein>
    <submittedName>
        <fullName evidence="1">Uncharacterized protein</fullName>
    </submittedName>
</protein>
<comment type="caution">
    <text evidence="1">The sequence shown here is derived from an EMBL/GenBank/DDBJ whole genome shotgun (WGS) entry which is preliminary data.</text>
</comment>
<gene>
    <name evidence="1" type="ORF">PLEPLA_LOCUS48906</name>
</gene>
<keyword evidence="2" id="KW-1185">Reference proteome</keyword>
<accession>A0A9N7VZ84</accession>
<sequence>MLLWPHVKAYVEEKVNYPKVNACEDRKDRCADPLFTVKVAIFNSVAREVTPFLTAFQTDKPMLPFLSEDMFELIWGSSRPVALLSTPPETRRAARLNVLMGGEVLFRGASRLQWCGGFLSLGPRGGVPRRCGRRAVGGDRVRRSAAAATLDACRDLLADHLSYSARWGNPPFARGAPSGGAPRLASSS</sequence>
<dbReference type="EMBL" id="CADEAL010004504">
    <property type="protein sequence ID" value="CAB1461031.1"/>
    <property type="molecule type" value="Genomic_DNA"/>
</dbReference>
<organism evidence="1 2">
    <name type="scientific">Pleuronectes platessa</name>
    <name type="common">European plaice</name>
    <dbReference type="NCBI Taxonomy" id="8262"/>
    <lineage>
        <taxon>Eukaryota</taxon>
        <taxon>Metazoa</taxon>
        <taxon>Chordata</taxon>
        <taxon>Craniata</taxon>
        <taxon>Vertebrata</taxon>
        <taxon>Euteleostomi</taxon>
        <taxon>Actinopterygii</taxon>
        <taxon>Neopterygii</taxon>
        <taxon>Teleostei</taxon>
        <taxon>Neoteleostei</taxon>
        <taxon>Acanthomorphata</taxon>
        <taxon>Carangaria</taxon>
        <taxon>Pleuronectiformes</taxon>
        <taxon>Pleuronectoidei</taxon>
        <taxon>Pleuronectidae</taxon>
        <taxon>Pleuronectes</taxon>
    </lineage>
</organism>